<name>A0ABQ8EPT3_BRANA</name>
<proteinExistence type="predicted"/>
<sequence length="354" mass="40375">MVSSQIADYPEEDDGDGGLPIPKMMFAAGEELGLGFLIYFKLSRGRQNPYITQVTIRKKHEAWFRFTEKPIRLSFREFTIVTSLNCAYWPWLFGKVEDLRISTSLKMLRRKTFTEKDVRINLACFAIVSSVLLEMKMIKNMQRLWEISRNSFLFRGADRGLKCLCVRDDVSLSQNTIAVKGFALALQLVMVEAVPSLTEVVLETCSSSESDSCDEDDDFLQKKMKKQTLSHGHAREVDQKTEVFDLSPTFQFLYSSWPQVRSIIPEDPDRPIEAGTLVWADEVVDVEVDNLDKRIAAIVLLMLKPEVERVVKEVSSAEETTSKLASYQANVMGSIDNLLMNFKEDVIRSVTEMH</sequence>
<comment type="caution">
    <text evidence="1">The sequence shown here is derived from an EMBL/GenBank/DDBJ whole genome shotgun (WGS) entry which is preliminary data.</text>
</comment>
<reference evidence="1 2" key="1">
    <citation type="submission" date="2021-05" db="EMBL/GenBank/DDBJ databases">
        <title>Genome Assembly of Synthetic Allotetraploid Brassica napus Reveals Homoeologous Exchanges between Subgenomes.</title>
        <authorList>
            <person name="Davis J.T."/>
        </authorList>
    </citation>
    <scope>NUCLEOTIDE SEQUENCE [LARGE SCALE GENOMIC DNA]</scope>
    <source>
        <strain evidence="2">cv. Da-Ae</strain>
        <tissue evidence="1">Seedling</tissue>
    </source>
</reference>
<accession>A0ABQ8EPT3</accession>
<keyword evidence="2" id="KW-1185">Reference proteome</keyword>
<dbReference type="Proteomes" id="UP000824890">
    <property type="component" value="Unassembled WGS sequence"/>
</dbReference>
<feature type="non-terminal residue" evidence="1">
    <location>
        <position position="354"/>
    </location>
</feature>
<dbReference type="EMBL" id="JAGKQM010000001">
    <property type="protein sequence ID" value="KAH0942636.1"/>
    <property type="molecule type" value="Genomic_DNA"/>
</dbReference>
<evidence type="ECO:0000313" key="1">
    <source>
        <dbReference type="EMBL" id="KAH0942636.1"/>
    </source>
</evidence>
<protein>
    <submittedName>
        <fullName evidence="1">Uncharacterized protein</fullName>
    </submittedName>
</protein>
<evidence type="ECO:0000313" key="2">
    <source>
        <dbReference type="Proteomes" id="UP000824890"/>
    </source>
</evidence>
<organism evidence="1 2">
    <name type="scientific">Brassica napus</name>
    <name type="common">Rape</name>
    <dbReference type="NCBI Taxonomy" id="3708"/>
    <lineage>
        <taxon>Eukaryota</taxon>
        <taxon>Viridiplantae</taxon>
        <taxon>Streptophyta</taxon>
        <taxon>Embryophyta</taxon>
        <taxon>Tracheophyta</taxon>
        <taxon>Spermatophyta</taxon>
        <taxon>Magnoliopsida</taxon>
        <taxon>eudicotyledons</taxon>
        <taxon>Gunneridae</taxon>
        <taxon>Pentapetalae</taxon>
        <taxon>rosids</taxon>
        <taxon>malvids</taxon>
        <taxon>Brassicales</taxon>
        <taxon>Brassicaceae</taxon>
        <taxon>Brassiceae</taxon>
        <taxon>Brassica</taxon>
    </lineage>
</organism>
<gene>
    <name evidence="1" type="ORF">HID58_002273</name>
</gene>